<keyword evidence="5 8" id="KW-0862">Zinc</keyword>
<dbReference type="InterPro" id="IPR013856">
    <property type="entry name" value="Peptidase_M4_domain"/>
</dbReference>
<evidence type="ECO:0000259" key="9">
    <source>
        <dbReference type="Pfam" id="PF01447"/>
    </source>
</evidence>
<feature type="active site" evidence="7">
    <location>
        <position position="165"/>
    </location>
</feature>
<keyword evidence="2 8" id="KW-0645">Protease</keyword>
<evidence type="ECO:0000313" key="12">
    <source>
        <dbReference type="Proteomes" id="UP000320239"/>
    </source>
</evidence>
<dbReference type="InterPro" id="IPR027268">
    <property type="entry name" value="Peptidase_M4/M1_CTD_sf"/>
</dbReference>
<gene>
    <name evidence="11" type="ORF">FHX34_105325</name>
</gene>
<accession>A0A561VLG6</accession>
<comment type="similarity">
    <text evidence="1 8">Belongs to the peptidase M4 family.</text>
</comment>
<dbReference type="GO" id="GO:0004222">
    <property type="term" value="F:metalloendopeptidase activity"/>
    <property type="evidence" value="ECO:0007669"/>
    <property type="project" value="UniProtKB-UniRule"/>
</dbReference>
<dbReference type="PANTHER" id="PTHR43579">
    <property type="match status" value="1"/>
</dbReference>
<comment type="subcellular location">
    <subcellularLocation>
        <location evidence="8">Secreted</location>
    </subcellularLocation>
</comment>
<evidence type="ECO:0000256" key="7">
    <source>
        <dbReference type="PIRSR" id="PIRSR623612-1"/>
    </source>
</evidence>
<dbReference type="EMBL" id="VIWY01000005">
    <property type="protein sequence ID" value="TWG12458.1"/>
    <property type="molecule type" value="Genomic_DNA"/>
</dbReference>
<dbReference type="GO" id="GO:0005576">
    <property type="term" value="C:extracellular region"/>
    <property type="evidence" value="ECO:0007669"/>
    <property type="project" value="UniProtKB-SubCell"/>
</dbReference>
<comment type="cofactor">
    <cofactor evidence="8">
        <name>Zn(2+)</name>
        <dbReference type="ChEBI" id="CHEBI:29105"/>
    </cofactor>
</comment>
<evidence type="ECO:0000313" key="11">
    <source>
        <dbReference type="EMBL" id="TWG12458.1"/>
    </source>
</evidence>
<comment type="caution">
    <text evidence="11">The sequence shown here is derived from an EMBL/GenBank/DDBJ whole genome shotgun (WGS) entry which is preliminary data.</text>
</comment>
<dbReference type="PANTHER" id="PTHR43579:SF1">
    <property type="entry name" value="NEUTRAL METALLOPROTEINASE"/>
    <property type="match status" value="1"/>
</dbReference>
<keyword evidence="12" id="KW-1185">Reference proteome</keyword>
<name>A0A561VLG6_ACTTI</name>
<dbReference type="Gene3D" id="3.10.170.10">
    <property type="match status" value="1"/>
</dbReference>
<keyword evidence="3" id="KW-0479">Metal-binding</keyword>
<dbReference type="AlphaFoldDB" id="A0A561VLG6"/>
<dbReference type="GO" id="GO:0046872">
    <property type="term" value="F:metal ion binding"/>
    <property type="evidence" value="ECO:0007669"/>
    <property type="project" value="UniProtKB-UniRule"/>
</dbReference>
<dbReference type="PRINTS" id="PR00730">
    <property type="entry name" value="THERMOLYSIN"/>
</dbReference>
<dbReference type="CDD" id="cd09597">
    <property type="entry name" value="M4_TLP"/>
    <property type="match status" value="1"/>
</dbReference>
<evidence type="ECO:0000256" key="8">
    <source>
        <dbReference type="RuleBase" id="RU366073"/>
    </source>
</evidence>
<keyword evidence="4 8" id="KW-0378">Hydrolase</keyword>
<feature type="domain" description="Peptidase M4" evidence="9">
    <location>
        <begin position="98"/>
        <end position="172"/>
    </location>
</feature>
<dbReference type="Proteomes" id="UP000320239">
    <property type="component" value="Unassembled WGS sequence"/>
</dbReference>
<feature type="domain" description="Peptidase M4 C-terminal" evidence="10">
    <location>
        <begin position="175"/>
        <end position="346"/>
    </location>
</feature>
<evidence type="ECO:0000256" key="1">
    <source>
        <dbReference type="ARBA" id="ARBA00009388"/>
    </source>
</evidence>
<dbReference type="Gene3D" id="1.10.390.10">
    <property type="entry name" value="Neutral Protease Domain 2"/>
    <property type="match status" value="1"/>
</dbReference>
<evidence type="ECO:0000256" key="6">
    <source>
        <dbReference type="ARBA" id="ARBA00023049"/>
    </source>
</evidence>
<dbReference type="InterPro" id="IPR052759">
    <property type="entry name" value="Metalloprotease_M4"/>
</dbReference>
<keyword evidence="6 8" id="KW-0482">Metalloprotease</keyword>
<protein>
    <recommendedName>
        <fullName evidence="8">Neutral metalloproteinase</fullName>
        <ecNumber evidence="8">3.4.24.-</ecNumber>
    </recommendedName>
</protein>
<reference evidence="11 12" key="1">
    <citation type="submission" date="2019-06" db="EMBL/GenBank/DDBJ databases">
        <title>Sequencing the genomes of 1000 actinobacteria strains.</title>
        <authorList>
            <person name="Klenk H.-P."/>
        </authorList>
    </citation>
    <scope>NUCLEOTIDE SEQUENCE [LARGE SCALE GENOMIC DNA]</scope>
    <source>
        <strain evidence="11 12">DSM 43866</strain>
    </source>
</reference>
<dbReference type="SUPFAM" id="SSF55486">
    <property type="entry name" value="Metalloproteases ('zincins'), catalytic domain"/>
    <property type="match status" value="1"/>
</dbReference>
<organism evidence="11 12">
    <name type="scientific">Actinoplanes teichomyceticus</name>
    <dbReference type="NCBI Taxonomy" id="1867"/>
    <lineage>
        <taxon>Bacteria</taxon>
        <taxon>Bacillati</taxon>
        <taxon>Actinomycetota</taxon>
        <taxon>Actinomycetes</taxon>
        <taxon>Micromonosporales</taxon>
        <taxon>Micromonosporaceae</taxon>
        <taxon>Actinoplanes</taxon>
    </lineage>
</organism>
<evidence type="ECO:0000259" key="10">
    <source>
        <dbReference type="Pfam" id="PF02868"/>
    </source>
</evidence>
<dbReference type="Pfam" id="PF02868">
    <property type="entry name" value="Peptidase_M4_C"/>
    <property type="match status" value="1"/>
</dbReference>
<feature type="active site" description="Proton donor" evidence="7">
    <location>
        <position position="270"/>
    </location>
</feature>
<dbReference type="OrthoDB" id="291295at2"/>
<dbReference type="Pfam" id="PF01447">
    <property type="entry name" value="Peptidase_M4"/>
    <property type="match status" value="1"/>
</dbReference>
<dbReference type="InterPro" id="IPR001570">
    <property type="entry name" value="Peptidase_M4_C_domain"/>
</dbReference>
<evidence type="ECO:0000256" key="2">
    <source>
        <dbReference type="ARBA" id="ARBA00022670"/>
    </source>
</evidence>
<evidence type="ECO:0000256" key="4">
    <source>
        <dbReference type="ARBA" id="ARBA00022801"/>
    </source>
</evidence>
<dbReference type="GO" id="GO:0006508">
    <property type="term" value="P:proteolysis"/>
    <property type="evidence" value="ECO:0007669"/>
    <property type="project" value="UniProtKB-KW"/>
</dbReference>
<sequence length="357" mass="38686">MTVATLSCITPPFLLTRLLDSDDRDVREAALATLMTTEQLRGERQVRALIAAAVVAAGDGHRSIFDCRHGTVLPSAVLARSEGDGEVADITVNRAFDGLGATRDFYREVFQRRSLDDRGMALLGYVHRGTRYNNAFWDGQQIVFGDGDGRVFSDFTASLDVIAHELGHGVTEHTAALEYHNQSGALNESLSDVAGVMVKQWRLRQTADQAAWLIGAEVFTPQVDADALRSLKAPGTAFDNQLFGRDPQPAHMDGYLDLPDTPEGDHGGVHINSGIPNRAFYLTATGIGGFSWEAPGHIWYEAMRASTPTTDFATFAGTTIRKAEELYGADSRARQAVGEAWEQVGVRVSTTTTAGRG</sequence>
<dbReference type="InterPro" id="IPR023612">
    <property type="entry name" value="Peptidase_M4"/>
</dbReference>
<dbReference type="EC" id="3.4.24.-" evidence="8"/>
<evidence type="ECO:0000256" key="3">
    <source>
        <dbReference type="ARBA" id="ARBA00022723"/>
    </source>
</evidence>
<keyword evidence="8" id="KW-0964">Secreted</keyword>
<proteinExistence type="inferred from homology"/>
<evidence type="ECO:0000256" key="5">
    <source>
        <dbReference type="ARBA" id="ARBA00022833"/>
    </source>
</evidence>
<dbReference type="RefSeq" id="WP_122978948.1">
    <property type="nucleotide sequence ID" value="NZ_BOMX01000092.1"/>
</dbReference>
<comment type="function">
    <text evidence="8">Extracellular zinc metalloprotease.</text>
</comment>